<dbReference type="SUPFAM" id="SSF52540">
    <property type="entry name" value="P-loop containing nucleoside triphosphate hydrolases"/>
    <property type="match status" value="1"/>
</dbReference>
<dbReference type="SMART" id="SM00487">
    <property type="entry name" value="DEXDc"/>
    <property type="match status" value="1"/>
</dbReference>
<comment type="caution">
    <text evidence="5">The sequence shown here is derived from an EMBL/GenBank/DDBJ whole genome shotgun (WGS) entry which is preliminary data.</text>
</comment>
<dbReference type="GO" id="GO:0036297">
    <property type="term" value="P:interstrand cross-link repair"/>
    <property type="evidence" value="ECO:0007669"/>
    <property type="project" value="TreeGrafter"/>
</dbReference>
<dbReference type="GO" id="GO:0003676">
    <property type="term" value="F:nucleic acid binding"/>
    <property type="evidence" value="ECO:0007669"/>
    <property type="project" value="InterPro"/>
</dbReference>
<dbReference type="PANTHER" id="PTHR47957:SF3">
    <property type="entry name" value="ATP-DEPENDENT HELICASE HRQ1"/>
    <property type="match status" value="1"/>
</dbReference>
<feature type="domain" description="Helicase ATP-binding" evidence="3">
    <location>
        <begin position="66"/>
        <end position="249"/>
    </location>
</feature>
<evidence type="ECO:0008006" key="7">
    <source>
        <dbReference type="Google" id="ProtNLM"/>
    </source>
</evidence>
<dbReference type="AlphaFoldDB" id="A0A497EU24"/>
<reference evidence="5 6" key="1">
    <citation type="submission" date="2018-06" db="EMBL/GenBank/DDBJ databases">
        <title>Extensive metabolic versatility and redundancy in microbially diverse, dynamic hydrothermal sediments.</title>
        <authorList>
            <person name="Dombrowski N."/>
            <person name="Teske A."/>
            <person name="Baker B.J."/>
        </authorList>
    </citation>
    <scope>NUCLEOTIDE SEQUENCE [LARGE SCALE GENOMIC DNA]</scope>
    <source>
        <strain evidence="5">B34_G17</strain>
    </source>
</reference>
<dbReference type="Pfam" id="PF00270">
    <property type="entry name" value="DEAD"/>
    <property type="match status" value="1"/>
</dbReference>
<dbReference type="Proteomes" id="UP000272051">
    <property type="component" value="Unassembled WGS sequence"/>
</dbReference>
<dbReference type="InterPro" id="IPR027417">
    <property type="entry name" value="P-loop_NTPase"/>
</dbReference>
<dbReference type="PANTHER" id="PTHR47957">
    <property type="entry name" value="ATP-DEPENDENT HELICASE HRQ1"/>
    <property type="match status" value="1"/>
</dbReference>
<dbReference type="GO" id="GO:0006289">
    <property type="term" value="P:nucleotide-excision repair"/>
    <property type="evidence" value="ECO:0007669"/>
    <property type="project" value="TreeGrafter"/>
</dbReference>
<feature type="domain" description="Helicase C-terminal" evidence="4">
    <location>
        <begin position="329"/>
        <end position="486"/>
    </location>
</feature>
<evidence type="ECO:0000259" key="4">
    <source>
        <dbReference type="PROSITE" id="PS51194"/>
    </source>
</evidence>
<evidence type="ECO:0000313" key="6">
    <source>
        <dbReference type="Proteomes" id="UP000272051"/>
    </source>
</evidence>
<keyword evidence="1" id="KW-0547">Nucleotide-binding</keyword>
<accession>A0A497EU24</accession>
<dbReference type="GO" id="GO:0005524">
    <property type="term" value="F:ATP binding"/>
    <property type="evidence" value="ECO:0007669"/>
    <property type="project" value="UniProtKB-KW"/>
</dbReference>
<evidence type="ECO:0000313" key="5">
    <source>
        <dbReference type="EMBL" id="RLE50785.1"/>
    </source>
</evidence>
<feature type="non-terminal residue" evidence="5">
    <location>
        <position position="821"/>
    </location>
</feature>
<proteinExistence type="predicted"/>
<dbReference type="InterPro" id="IPR014001">
    <property type="entry name" value="Helicase_ATP-bd"/>
</dbReference>
<protein>
    <recommendedName>
        <fullName evidence="7">DEAD/DEAH box helicase</fullName>
    </recommendedName>
</protein>
<keyword evidence="2" id="KW-0067">ATP-binding</keyword>
<evidence type="ECO:0000256" key="2">
    <source>
        <dbReference type="ARBA" id="ARBA00022840"/>
    </source>
</evidence>
<name>A0A497EU24_9CREN</name>
<dbReference type="PROSITE" id="PS51194">
    <property type="entry name" value="HELICASE_CTER"/>
    <property type="match status" value="1"/>
</dbReference>
<dbReference type="InterPro" id="IPR001650">
    <property type="entry name" value="Helicase_C-like"/>
</dbReference>
<dbReference type="Gene3D" id="3.40.50.300">
    <property type="entry name" value="P-loop containing nucleotide triphosphate hydrolases"/>
    <property type="match status" value="2"/>
</dbReference>
<gene>
    <name evidence="5" type="ORF">DRJ33_07145</name>
</gene>
<dbReference type="SMART" id="SM00490">
    <property type="entry name" value="HELICc"/>
    <property type="match status" value="1"/>
</dbReference>
<organism evidence="5 6">
    <name type="scientific">Thermoproteota archaeon</name>
    <dbReference type="NCBI Taxonomy" id="2056631"/>
    <lineage>
        <taxon>Archaea</taxon>
        <taxon>Thermoproteota</taxon>
    </lineage>
</organism>
<dbReference type="InterPro" id="IPR011545">
    <property type="entry name" value="DEAD/DEAH_box_helicase_dom"/>
</dbReference>
<evidence type="ECO:0000259" key="3">
    <source>
        <dbReference type="PROSITE" id="PS51192"/>
    </source>
</evidence>
<sequence length="821" mass="93775">MTMLATRVESSSLLRELGYDYYSYVEPAIKPEHSDKCFLDILPQLEVLGKSSIAYKPLYIHQVESYQALCSGKNLILRSGTGSGKTEAWLLYTLSRRVPTLAVYPTLALANDQIRRISEYAKALNLKVEVIDALRRDQLIKEYGRSKLRSHLTSRDIIVTNPAFLLHEVKKMSTSAKGALLDGFLNRAQLIVLDEIDFYGPREIALLLAMLEILSIICEQKFQLAALTATIENPEELASFFTKVTKKETSIIHGPPFRVENRLYVVLSRDLRSIWNALRLRRKVFEQGGVGEDILKALDDFDLFKEQVYKVAEAARALNIPITPLEPDPVDILKGYVEDSGVTLVFTKSIARAEELARKLKTVLPDDKKEAVAAHHHLASKEYRAIVEEGARQGKVKVLISPRTLSQGIDIGTVIRIVHVGLPESLREFYQREGRKGRREELQFSETVILPSGKWDRDILSRGLSALKSWLDLPIEKVIINPENKYMTLFKSLLKFVSPKLRQTLSREEQEFLESLGLVRRGELTVRGKDAWKNMNFYEFAPPFGINRVMVVEDGERYLEGISHCDLVEKFQPGCIDYTSDGIVVEHRMGGRTGRTVTAVIEEKLRESTLWKKDALAQALEEYEEVKVRWGETPSILSDYAHGRLHSEVICVVYPPKRGFGRYVKIPDRVLWRVVSASPKVKKVGKKTITYRDYKVIEVPTATYGKYSDYTYGMMFELEPDEDTTLLRIGLALLMVVLRKKLRIPFETIMYSLGKVGEKKFMELHEPESAGLLERLDWLEVKKLVESYEPEDLDEVLMESFDDYAYSDFVTLGLDRDQVKR</sequence>
<dbReference type="Pfam" id="PF00271">
    <property type="entry name" value="Helicase_C"/>
    <property type="match status" value="1"/>
</dbReference>
<evidence type="ECO:0000256" key="1">
    <source>
        <dbReference type="ARBA" id="ARBA00022741"/>
    </source>
</evidence>
<dbReference type="EMBL" id="QMQX01000158">
    <property type="protein sequence ID" value="RLE50785.1"/>
    <property type="molecule type" value="Genomic_DNA"/>
</dbReference>
<dbReference type="PROSITE" id="PS51192">
    <property type="entry name" value="HELICASE_ATP_BIND_1"/>
    <property type="match status" value="1"/>
</dbReference>
<dbReference type="GO" id="GO:0043138">
    <property type="term" value="F:3'-5' DNA helicase activity"/>
    <property type="evidence" value="ECO:0007669"/>
    <property type="project" value="TreeGrafter"/>
</dbReference>